<evidence type="ECO:0000313" key="3">
    <source>
        <dbReference type="Proteomes" id="UP000034797"/>
    </source>
</evidence>
<dbReference type="Proteomes" id="UP000034797">
    <property type="component" value="Unassembled WGS sequence"/>
</dbReference>
<evidence type="ECO:0000313" key="2">
    <source>
        <dbReference type="EMBL" id="KKT85512.1"/>
    </source>
</evidence>
<proteinExistence type="predicted"/>
<evidence type="ECO:0000259" key="1">
    <source>
        <dbReference type="Pfam" id="PF13529"/>
    </source>
</evidence>
<dbReference type="AlphaFoldDB" id="A0A0G1MXK0"/>
<dbReference type="Pfam" id="PF13529">
    <property type="entry name" value="Peptidase_C39_2"/>
    <property type="match status" value="1"/>
</dbReference>
<comment type="caution">
    <text evidence="2">The sequence shown here is derived from an EMBL/GenBank/DDBJ whole genome shotgun (WGS) entry which is preliminary data.</text>
</comment>
<dbReference type="EMBL" id="LCJW01000029">
    <property type="protein sequence ID" value="KKT85512.1"/>
    <property type="molecule type" value="Genomic_DNA"/>
</dbReference>
<sequence length="210" mass="24557">MKGWMTKVINKIPYFSQWESPKLVGKIIERKILARDDQKWKNSGAKSPEEYEYWSWNICGMACLKMILASKFSKNYKMIELAKKCEEYGAYVQNGDKIDGLFYNPFKKLLEKEFRIKAKVFRIFLTIGRIKRELQNSNYLIASVSASIRKPDHTPEHKGGHLVLITGFDDHKKTLFFHNPSGFFGKSQENCEISEKDFKKFFASRGILIY</sequence>
<gene>
    <name evidence="2" type="ORF">UW84_C0029G0018</name>
</gene>
<dbReference type="Gene3D" id="3.90.70.10">
    <property type="entry name" value="Cysteine proteinases"/>
    <property type="match status" value="1"/>
</dbReference>
<protein>
    <recommendedName>
        <fullName evidence="1">Peptidase C39-like domain-containing protein</fullName>
    </recommendedName>
</protein>
<feature type="domain" description="Peptidase C39-like" evidence="1">
    <location>
        <begin position="11"/>
        <end position="180"/>
    </location>
</feature>
<dbReference type="PATRIC" id="fig|1618380.3.peg.518"/>
<name>A0A0G1MXK0_9BACT</name>
<reference evidence="2 3" key="1">
    <citation type="journal article" date="2015" name="Nature">
        <title>rRNA introns, odd ribosomes, and small enigmatic genomes across a large radiation of phyla.</title>
        <authorList>
            <person name="Brown C.T."/>
            <person name="Hug L.A."/>
            <person name="Thomas B.C."/>
            <person name="Sharon I."/>
            <person name="Castelle C.J."/>
            <person name="Singh A."/>
            <person name="Wilkins M.J."/>
            <person name="Williams K.H."/>
            <person name="Banfield J.F."/>
        </authorList>
    </citation>
    <scope>NUCLEOTIDE SEQUENCE [LARGE SCALE GENOMIC DNA]</scope>
</reference>
<dbReference type="InterPro" id="IPR039564">
    <property type="entry name" value="Peptidase_C39-like"/>
</dbReference>
<accession>A0A0G1MXK0</accession>
<organism evidence="2 3">
    <name type="scientific">Candidatus Collierbacteria bacterium GW2011_GWA2_44_99</name>
    <dbReference type="NCBI Taxonomy" id="1618380"/>
    <lineage>
        <taxon>Bacteria</taxon>
        <taxon>Candidatus Collieribacteriota</taxon>
    </lineage>
</organism>